<comment type="caution">
    <text evidence="1">The sequence shown here is derived from an EMBL/GenBank/DDBJ whole genome shotgun (WGS) entry which is preliminary data.</text>
</comment>
<protein>
    <submittedName>
        <fullName evidence="1">Uncharacterized protein</fullName>
    </submittedName>
</protein>
<name>A0ABD0A2Z4_9GAMM</name>
<sequence length="55" mass="5758">MPENVVVQGGDATLGTITADELIFGNIRGAWPRSPEGLPVGGTYVDENGFVKVVI</sequence>
<accession>A0ABD0A2Z4</accession>
<dbReference type="GeneID" id="80102861"/>
<dbReference type="Proteomes" id="UP000652691">
    <property type="component" value="Unassembled WGS sequence"/>
</dbReference>
<organism evidence="1 2">
    <name type="scientific">Acinetobacter courvalinii</name>
    <dbReference type="NCBI Taxonomy" id="280147"/>
    <lineage>
        <taxon>Bacteria</taxon>
        <taxon>Pseudomonadati</taxon>
        <taxon>Pseudomonadota</taxon>
        <taxon>Gammaproteobacteria</taxon>
        <taxon>Moraxellales</taxon>
        <taxon>Moraxellaceae</taxon>
        <taxon>Acinetobacter</taxon>
    </lineage>
</organism>
<evidence type="ECO:0000313" key="1">
    <source>
        <dbReference type="EMBL" id="GGH25824.1"/>
    </source>
</evidence>
<evidence type="ECO:0000313" key="2">
    <source>
        <dbReference type="Proteomes" id="UP000652691"/>
    </source>
</evidence>
<dbReference type="AlphaFoldDB" id="A0ABD0A2Z4"/>
<dbReference type="RefSeq" id="WP_155757813.1">
    <property type="nucleotide sequence ID" value="NZ_BMDA01000001.1"/>
</dbReference>
<reference evidence="1 2" key="1">
    <citation type="journal article" date="2014" name="Int. J. Syst. Evol. Microbiol.">
        <title>Complete genome sequence of Corynebacterium casei LMG S-19264T (=DSM 44701T), isolated from a smear-ripened cheese.</title>
        <authorList>
            <consortium name="US DOE Joint Genome Institute (JGI-PGF)"/>
            <person name="Walter F."/>
            <person name="Albersmeier A."/>
            <person name="Kalinowski J."/>
            <person name="Ruckert C."/>
        </authorList>
    </citation>
    <scope>NUCLEOTIDE SEQUENCE [LARGE SCALE GENOMIC DNA]</scope>
    <source>
        <strain evidence="1 2">CCM 8635</strain>
    </source>
</reference>
<gene>
    <name evidence="1" type="ORF">GCM10007354_02830</name>
</gene>
<proteinExistence type="predicted"/>
<dbReference type="EMBL" id="BMDA01000001">
    <property type="protein sequence ID" value="GGH25824.1"/>
    <property type="molecule type" value="Genomic_DNA"/>
</dbReference>